<dbReference type="Gene3D" id="1.25.40.10">
    <property type="entry name" value="Tetratricopeptide repeat domain"/>
    <property type="match status" value="2"/>
</dbReference>
<sequence>MEQVINLTKENIQEVVEASNQQAIVLLFWAQQSPESVELGSTLENMTRQQPGRFIFAKVDCELEQEIAGYFRIQSVPTCMVLKQGQPVDGFAGMQNPEQIGTMLDKHLPALWELDFQQGKELLVEKNAEAALPLLKSAYSESLQRGDVALALVDAYLMINELTTAEALLDDIKLEDQDGYYQNLKAKLELAKEAADTPEIRELQTQFESNPEDFSVLIQLSKALHQAGRDEEALTPLFAVLSADLNAENGAVKQAFMEILTALGQGHSLASQYRRKLYSLLY</sequence>
<reference evidence="2" key="2">
    <citation type="submission" date="2020-09" db="EMBL/GenBank/DDBJ databases">
        <authorList>
            <person name="Sun Q."/>
            <person name="Ohkuma M."/>
        </authorList>
    </citation>
    <scope>NUCLEOTIDE SEQUENCE</scope>
    <source>
        <strain evidence="2">JCM 30804</strain>
    </source>
</reference>
<dbReference type="PANTHER" id="PTHR45663">
    <property type="entry name" value="GEO12009P1"/>
    <property type="match status" value="1"/>
</dbReference>
<dbReference type="CDD" id="cd02956">
    <property type="entry name" value="ybbN"/>
    <property type="match status" value="1"/>
</dbReference>
<comment type="caution">
    <text evidence="2">The sequence shown here is derived from an EMBL/GenBank/DDBJ whole genome shotgun (WGS) entry which is preliminary data.</text>
</comment>
<dbReference type="InterPro" id="IPR013766">
    <property type="entry name" value="Thioredoxin_domain"/>
</dbReference>
<dbReference type="InterPro" id="IPR036249">
    <property type="entry name" value="Thioredoxin-like_sf"/>
</dbReference>
<proteinExistence type="predicted"/>
<dbReference type="GO" id="GO:0015035">
    <property type="term" value="F:protein-disulfide reductase activity"/>
    <property type="evidence" value="ECO:0007669"/>
    <property type="project" value="TreeGrafter"/>
</dbReference>
<dbReference type="Pfam" id="PF14559">
    <property type="entry name" value="TPR_19"/>
    <property type="match status" value="1"/>
</dbReference>
<keyword evidence="3" id="KW-1185">Reference proteome</keyword>
<dbReference type="GO" id="GO:0005737">
    <property type="term" value="C:cytoplasm"/>
    <property type="evidence" value="ECO:0007669"/>
    <property type="project" value="TreeGrafter"/>
</dbReference>
<organism evidence="2 3">
    <name type="scientific">Shewanella gelidii</name>
    <dbReference type="NCBI Taxonomy" id="1642821"/>
    <lineage>
        <taxon>Bacteria</taxon>
        <taxon>Pseudomonadati</taxon>
        <taxon>Pseudomonadota</taxon>
        <taxon>Gammaproteobacteria</taxon>
        <taxon>Alteromonadales</taxon>
        <taxon>Shewanellaceae</taxon>
        <taxon>Shewanella</taxon>
    </lineage>
</organism>
<accession>A0A917JM28</accession>
<dbReference type="InterPro" id="IPR011990">
    <property type="entry name" value="TPR-like_helical_dom_sf"/>
</dbReference>
<dbReference type="Gene3D" id="3.40.30.10">
    <property type="entry name" value="Glutaredoxin"/>
    <property type="match status" value="1"/>
</dbReference>
<feature type="domain" description="Thioredoxin" evidence="1">
    <location>
        <begin position="4"/>
        <end position="105"/>
    </location>
</feature>
<evidence type="ECO:0000313" key="2">
    <source>
        <dbReference type="EMBL" id="GGI75964.1"/>
    </source>
</evidence>
<protein>
    <submittedName>
        <fullName evidence="2">Co-chaperone YbbN</fullName>
    </submittedName>
</protein>
<dbReference type="GO" id="GO:0006950">
    <property type="term" value="P:response to stress"/>
    <property type="evidence" value="ECO:0007669"/>
    <property type="project" value="UniProtKB-ARBA"/>
</dbReference>
<dbReference type="EMBL" id="BMPZ01000002">
    <property type="protein sequence ID" value="GGI75964.1"/>
    <property type="molecule type" value="Genomic_DNA"/>
</dbReference>
<dbReference type="RefSeq" id="WP_188918800.1">
    <property type="nucleotide sequence ID" value="NZ_BMPZ01000002.1"/>
</dbReference>
<dbReference type="Proteomes" id="UP000613743">
    <property type="component" value="Unassembled WGS sequence"/>
</dbReference>
<dbReference type="PANTHER" id="PTHR45663:SF11">
    <property type="entry name" value="GEO12009P1"/>
    <property type="match status" value="1"/>
</dbReference>
<evidence type="ECO:0000313" key="3">
    <source>
        <dbReference type="Proteomes" id="UP000613743"/>
    </source>
</evidence>
<dbReference type="AlphaFoldDB" id="A0A917JM28"/>
<name>A0A917JM28_9GAMM</name>
<dbReference type="SUPFAM" id="SSF52833">
    <property type="entry name" value="Thioredoxin-like"/>
    <property type="match status" value="1"/>
</dbReference>
<reference evidence="2" key="1">
    <citation type="journal article" date="2014" name="Int. J. Syst. Evol. Microbiol.">
        <title>Complete genome sequence of Corynebacterium casei LMG S-19264T (=DSM 44701T), isolated from a smear-ripened cheese.</title>
        <authorList>
            <consortium name="US DOE Joint Genome Institute (JGI-PGF)"/>
            <person name="Walter F."/>
            <person name="Albersmeier A."/>
            <person name="Kalinowski J."/>
            <person name="Ruckert C."/>
        </authorList>
    </citation>
    <scope>NUCLEOTIDE SEQUENCE</scope>
    <source>
        <strain evidence="2">JCM 30804</strain>
    </source>
</reference>
<gene>
    <name evidence="2" type="ORF">GCM10009332_11720</name>
</gene>
<evidence type="ECO:0000259" key="1">
    <source>
        <dbReference type="Pfam" id="PF00085"/>
    </source>
</evidence>
<dbReference type="Pfam" id="PF14561">
    <property type="entry name" value="TPR_20"/>
    <property type="match status" value="1"/>
</dbReference>
<dbReference type="Pfam" id="PF00085">
    <property type="entry name" value="Thioredoxin"/>
    <property type="match status" value="1"/>
</dbReference>